<keyword evidence="3" id="KW-0998">Cell outer membrane</keyword>
<evidence type="ECO:0000313" key="6">
    <source>
        <dbReference type="EMBL" id="OJI92385.1"/>
    </source>
</evidence>
<name>A0A1L9NSW5_9RHOB</name>
<protein>
    <submittedName>
        <fullName evidence="6">Outer membrane porin F</fullName>
    </submittedName>
</protein>
<keyword evidence="7" id="KW-1185">Reference proteome</keyword>
<dbReference type="Pfam" id="PF00691">
    <property type="entry name" value="OmpA"/>
    <property type="match status" value="1"/>
</dbReference>
<feature type="domain" description="OmpA-like" evidence="5">
    <location>
        <begin position="161"/>
        <end position="279"/>
    </location>
</feature>
<comment type="caution">
    <text evidence="6">The sequence shown here is derived from an EMBL/GenBank/DDBJ whole genome shotgun (WGS) entry which is preliminary data.</text>
</comment>
<dbReference type="STRING" id="696762.PFRI_33900"/>
<evidence type="ECO:0000259" key="5">
    <source>
        <dbReference type="PROSITE" id="PS51123"/>
    </source>
</evidence>
<reference evidence="6 7" key="1">
    <citation type="submission" date="2016-10" db="EMBL/GenBank/DDBJ databases">
        <title>Genome sequence of Planktotalea frisia SH6-1.</title>
        <authorList>
            <person name="Poehlein A."/>
            <person name="Bakenhus I."/>
            <person name="Voget S."/>
            <person name="Brinkhoff T."/>
            <person name="Simon M."/>
        </authorList>
    </citation>
    <scope>NUCLEOTIDE SEQUENCE [LARGE SCALE GENOMIC DNA]</scope>
    <source>
        <strain evidence="6 7">SH6-1</strain>
    </source>
</reference>
<dbReference type="PANTHER" id="PTHR30329:SF21">
    <property type="entry name" value="LIPOPROTEIN YIAD-RELATED"/>
    <property type="match status" value="1"/>
</dbReference>
<evidence type="ECO:0000256" key="1">
    <source>
        <dbReference type="ARBA" id="ARBA00004442"/>
    </source>
</evidence>
<comment type="subcellular location">
    <subcellularLocation>
        <location evidence="1">Cell outer membrane</location>
    </subcellularLocation>
</comment>
<evidence type="ECO:0000256" key="2">
    <source>
        <dbReference type="ARBA" id="ARBA00023136"/>
    </source>
</evidence>
<dbReference type="PROSITE" id="PS51123">
    <property type="entry name" value="OMPA_2"/>
    <property type="match status" value="1"/>
</dbReference>
<dbReference type="GO" id="GO:0009279">
    <property type="term" value="C:cell outer membrane"/>
    <property type="evidence" value="ECO:0007669"/>
    <property type="project" value="UniProtKB-SubCell"/>
</dbReference>
<dbReference type="PRINTS" id="PR01021">
    <property type="entry name" value="OMPADOMAIN"/>
</dbReference>
<proteinExistence type="predicted"/>
<keyword evidence="2 4" id="KW-0472">Membrane</keyword>
<evidence type="ECO:0000313" key="7">
    <source>
        <dbReference type="Proteomes" id="UP000184514"/>
    </source>
</evidence>
<dbReference type="Gene3D" id="3.30.1330.60">
    <property type="entry name" value="OmpA-like domain"/>
    <property type="match status" value="1"/>
</dbReference>
<dbReference type="EMBL" id="MLCB01000185">
    <property type="protein sequence ID" value="OJI92385.1"/>
    <property type="molecule type" value="Genomic_DNA"/>
</dbReference>
<sequence>MNSYALPTAPFDGVNIPSRVFEGFVTRQAWRLEGGGVTPLQLLQPLRDELKDDGFSLIFECADRKCGGFDFRFQTDVIDAPDMYVDLDDYRFAAAIQGDADAPSAAVSILISRSVASAYIQVIQISVDKSADINVAKGQEIIASTQGDGAIVSSGELGQELDVSGHVILSDLVFQTGSSNLGEGSFDSLASLAAYLRQNPTRQIALVGHTDAEGSLDGNIALSKRRATSVRLRLIEAHGVKGTQVSAQGVGFLAPVVSNLTELGRTANRRVEAVLISTK</sequence>
<dbReference type="Proteomes" id="UP000184514">
    <property type="component" value="Unassembled WGS sequence"/>
</dbReference>
<dbReference type="InterPro" id="IPR036737">
    <property type="entry name" value="OmpA-like_sf"/>
</dbReference>
<organism evidence="6 7">
    <name type="scientific">Planktotalea frisia</name>
    <dbReference type="NCBI Taxonomy" id="696762"/>
    <lineage>
        <taxon>Bacteria</taxon>
        <taxon>Pseudomonadati</taxon>
        <taxon>Pseudomonadota</taxon>
        <taxon>Alphaproteobacteria</taxon>
        <taxon>Rhodobacterales</taxon>
        <taxon>Paracoccaceae</taxon>
        <taxon>Planktotalea</taxon>
    </lineage>
</organism>
<dbReference type="SUPFAM" id="SSF103088">
    <property type="entry name" value="OmpA-like"/>
    <property type="match status" value="1"/>
</dbReference>
<dbReference type="InterPro" id="IPR006664">
    <property type="entry name" value="OMP_bac"/>
</dbReference>
<accession>A0A1L9NSW5</accession>
<evidence type="ECO:0000256" key="3">
    <source>
        <dbReference type="ARBA" id="ARBA00023237"/>
    </source>
</evidence>
<dbReference type="PANTHER" id="PTHR30329">
    <property type="entry name" value="STATOR ELEMENT OF FLAGELLAR MOTOR COMPLEX"/>
    <property type="match status" value="1"/>
</dbReference>
<gene>
    <name evidence="6" type="primary">oprF_2</name>
    <name evidence="6" type="ORF">PFRI_33900</name>
</gene>
<dbReference type="InterPro" id="IPR006665">
    <property type="entry name" value="OmpA-like"/>
</dbReference>
<dbReference type="CDD" id="cd07185">
    <property type="entry name" value="OmpA_C-like"/>
    <property type="match status" value="1"/>
</dbReference>
<evidence type="ECO:0000256" key="4">
    <source>
        <dbReference type="PROSITE-ProRule" id="PRU00473"/>
    </source>
</evidence>
<dbReference type="InterPro" id="IPR050330">
    <property type="entry name" value="Bact_OuterMem_StrucFunc"/>
</dbReference>
<dbReference type="AlphaFoldDB" id="A0A1L9NSW5"/>